<name>A0A1J4KJ93_9EUKA</name>
<reference evidence="1" key="1">
    <citation type="submission" date="2016-10" db="EMBL/GenBank/DDBJ databases">
        <authorList>
            <person name="Benchimol M."/>
            <person name="Almeida L.G."/>
            <person name="Vasconcelos A.T."/>
            <person name="Perreira-Neves A."/>
            <person name="Rosa I.A."/>
            <person name="Tasca T."/>
            <person name="Bogo M.R."/>
            <person name="de Souza W."/>
        </authorList>
    </citation>
    <scope>NUCLEOTIDE SEQUENCE [LARGE SCALE GENOMIC DNA]</scope>
    <source>
        <strain evidence="1">K</strain>
    </source>
</reference>
<comment type="caution">
    <text evidence="1">The sequence shown here is derived from an EMBL/GenBank/DDBJ whole genome shotgun (WGS) entry which is preliminary data.</text>
</comment>
<protein>
    <submittedName>
        <fullName evidence="1">Uncharacterized protein</fullName>
    </submittedName>
</protein>
<evidence type="ECO:0000313" key="2">
    <source>
        <dbReference type="Proteomes" id="UP000179807"/>
    </source>
</evidence>
<dbReference type="SUPFAM" id="SSF48371">
    <property type="entry name" value="ARM repeat"/>
    <property type="match status" value="1"/>
</dbReference>
<gene>
    <name evidence="1" type="ORF">TRFO_19136</name>
</gene>
<dbReference type="GeneID" id="94835310"/>
<accession>A0A1J4KJ93</accession>
<dbReference type="InterPro" id="IPR011989">
    <property type="entry name" value="ARM-like"/>
</dbReference>
<dbReference type="EMBL" id="MLAK01000588">
    <property type="protein sequence ID" value="OHT11407.1"/>
    <property type="molecule type" value="Genomic_DNA"/>
</dbReference>
<sequence length="458" mass="52808">MDSSLQQEYKTDLEENPPKAVQFLNEEQKILDGDDIYEYIFDELPKYSNMIDSTETCQIIEGLEWMQNVFKRSKYILQPEIIQKILNLMISSENVEVKILASKVVGWLLSFPSVNIEAFLQHGIIDYIMDIFPAENTLILSYQIVSHSSEARDGLIKCGFLEKLNEIANPDETYHFSMQLSAIVNLPFDNPPPEIASYLFGHFQTLICIFNEYNDDYLYSKEIINAFFALVKSCDQFLYAFMAVDMIDYFLNSECDDESYLSLLFQLLTFICNQTQKYAYSLVEKKAIEFTEKHLAVDIPEVLTNALIFLTDLMFACPETIDKVFDLEIPITLRDMLEDDETKCGNLIEVLSFAIVMMAMGSPYTYSRMHQLGYYSMIADNVNSIDGLYIKWTLRILCKGFVIGKDTENDELRFSLQANEELITWLESLRAQDSVDIAESAAYLLNKIYPNAQVPVQY</sequence>
<keyword evidence="2" id="KW-1185">Reference proteome</keyword>
<dbReference type="Gene3D" id="1.25.10.10">
    <property type="entry name" value="Leucine-rich Repeat Variant"/>
    <property type="match status" value="1"/>
</dbReference>
<dbReference type="InterPro" id="IPR016024">
    <property type="entry name" value="ARM-type_fold"/>
</dbReference>
<organism evidence="1 2">
    <name type="scientific">Tritrichomonas foetus</name>
    <dbReference type="NCBI Taxonomy" id="1144522"/>
    <lineage>
        <taxon>Eukaryota</taxon>
        <taxon>Metamonada</taxon>
        <taxon>Parabasalia</taxon>
        <taxon>Tritrichomonadida</taxon>
        <taxon>Tritrichomonadidae</taxon>
        <taxon>Tritrichomonas</taxon>
    </lineage>
</organism>
<dbReference type="Proteomes" id="UP000179807">
    <property type="component" value="Unassembled WGS sequence"/>
</dbReference>
<proteinExistence type="predicted"/>
<dbReference type="RefSeq" id="XP_068364543.1">
    <property type="nucleotide sequence ID" value="XM_068500606.1"/>
</dbReference>
<dbReference type="AlphaFoldDB" id="A0A1J4KJ93"/>
<evidence type="ECO:0000313" key="1">
    <source>
        <dbReference type="EMBL" id="OHT11407.1"/>
    </source>
</evidence>
<dbReference type="VEuPathDB" id="TrichDB:TRFO_19136"/>